<reference evidence="1" key="1">
    <citation type="journal article" date="2023" name="Insect Mol. Biol.">
        <title>Genome sequencing provides insights into the evolution of gene families encoding plant cell wall-degrading enzymes in longhorned beetles.</title>
        <authorList>
            <person name="Shin N.R."/>
            <person name="Okamura Y."/>
            <person name="Kirsch R."/>
            <person name="Pauchet Y."/>
        </authorList>
    </citation>
    <scope>NUCLEOTIDE SEQUENCE</scope>
    <source>
        <strain evidence="1">AMC_N1</strain>
    </source>
</reference>
<organism evidence="1 2">
    <name type="scientific">Aromia moschata</name>
    <dbReference type="NCBI Taxonomy" id="1265417"/>
    <lineage>
        <taxon>Eukaryota</taxon>
        <taxon>Metazoa</taxon>
        <taxon>Ecdysozoa</taxon>
        <taxon>Arthropoda</taxon>
        <taxon>Hexapoda</taxon>
        <taxon>Insecta</taxon>
        <taxon>Pterygota</taxon>
        <taxon>Neoptera</taxon>
        <taxon>Endopterygota</taxon>
        <taxon>Coleoptera</taxon>
        <taxon>Polyphaga</taxon>
        <taxon>Cucujiformia</taxon>
        <taxon>Chrysomeloidea</taxon>
        <taxon>Cerambycidae</taxon>
        <taxon>Cerambycinae</taxon>
        <taxon>Callichromatini</taxon>
        <taxon>Aromia</taxon>
    </lineage>
</organism>
<keyword evidence="2" id="KW-1185">Reference proteome</keyword>
<protein>
    <submittedName>
        <fullName evidence="1">Uncharacterized protein</fullName>
    </submittedName>
</protein>
<gene>
    <name evidence="1" type="ORF">NQ318_022610</name>
</gene>
<name>A0AAV8XD39_9CUCU</name>
<dbReference type="Proteomes" id="UP001162162">
    <property type="component" value="Unassembled WGS sequence"/>
</dbReference>
<proteinExistence type="predicted"/>
<accession>A0AAV8XD39</accession>
<evidence type="ECO:0000313" key="2">
    <source>
        <dbReference type="Proteomes" id="UP001162162"/>
    </source>
</evidence>
<dbReference type="AlphaFoldDB" id="A0AAV8XD39"/>
<dbReference type="EMBL" id="JAPWTK010000740">
    <property type="protein sequence ID" value="KAJ8936522.1"/>
    <property type="molecule type" value="Genomic_DNA"/>
</dbReference>
<comment type="caution">
    <text evidence="1">The sequence shown here is derived from an EMBL/GenBank/DDBJ whole genome shotgun (WGS) entry which is preliminary data.</text>
</comment>
<evidence type="ECO:0000313" key="1">
    <source>
        <dbReference type="EMBL" id="KAJ8936522.1"/>
    </source>
</evidence>
<sequence length="103" mass="12025">MEQIYEILSDDEDMIGLIIIIDHPRILCQFRNRENQFENWSDVEFFQRFRLSKNTVNFVLQTIQYVIASPTEMNHAASAAEMLLVTLRFYATGSFLQVCGEAK</sequence>